<dbReference type="Pfam" id="PF10590">
    <property type="entry name" value="PNP_phzG_C"/>
    <property type="match status" value="1"/>
</dbReference>
<evidence type="ECO:0000313" key="15">
    <source>
        <dbReference type="Proteomes" id="UP001208570"/>
    </source>
</evidence>
<evidence type="ECO:0000256" key="5">
    <source>
        <dbReference type="ARBA" id="ARBA00007301"/>
    </source>
</evidence>
<organism evidence="14 15">
    <name type="scientific">Paralvinella palmiformis</name>
    <dbReference type="NCBI Taxonomy" id="53620"/>
    <lineage>
        <taxon>Eukaryota</taxon>
        <taxon>Metazoa</taxon>
        <taxon>Spiralia</taxon>
        <taxon>Lophotrochozoa</taxon>
        <taxon>Annelida</taxon>
        <taxon>Polychaeta</taxon>
        <taxon>Sedentaria</taxon>
        <taxon>Canalipalpata</taxon>
        <taxon>Terebellida</taxon>
        <taxon>Terebelliformia</taxon>
        <taxon>Alvinellidae</taxon>
        <taxon>Paralvinella</taxon>
    </lineage>
</organism>
<dbReference type="EC" id="1.4.3.5" evidence="7"/>
<comment type="similarity">
    <text evidence="5">Belongs to the pyridoxamine 5'-phosphate oxidase family.</text>
</comment>
<comment type="subunit">
    <text evidence="6">Homodimer.</text>
</comment>
<comment type="function">
    <text evidence="2">Catalyzes the oxidation of either pyridoxine 5'-phosphate (PNP) or pyridoxamine 5'-phosphate (PMP) into pyridoxal 5'-phosphate (PLP).</text>
</comment>
<evidence type="ECO:0000256" key="1">
    <source>
        <dbReference type="ARBA" id="ARBA00001917"/>
    </source>
</evidence>
<protein>
    <recommendedName>
        <fullName evidence="7">pyridoxal 5'-phosphate synthase</fullName>
        <ecNumber evidence="7">1.4.3.5</ecNumber>
    </recommendedName>
</protein>
<evidence type="ECO:0000256" key="3">
    <source>
        <dbReference type="ARBA" id="ARBA00004738"/>
    </source>
</evidence>
<dbReference type="EMBL" id="JAODUP010000338">
    <property type="protein sequence ID" value="KAK2152156.1"/>
    <property type="molecule type" value="Genomic_DNA"/>
</dbReference>
<dbReference type="PANTHER" id="PTHR10851:SF0">
    <property type="entry name" value="PYRIDOXINE-5'-PHOSPHATE OXIDASE"/>
    <property type="match status" value="1"/>
</dbReference>
<dbReference type="InterPro" id="IPR019576">
    <property type="entry name" value="Pyridoxamine_oxidase_dimer_C"/>
</dbReference>
<evidence type="ECO:0000256" key="2">
    <source>
        <dbReference type="ARBA" id="ARBA00003691"/>
    </source>
</evidence>
<evidence type="ECO:0000256" key="9">
    <source>
        <dbReference type="ARBA" id="ARBA00022643"/>
    </source>
</evidence>
<evidence type="ECO:0000259" key="12">
    <source>
        <dbReference type="Pfam" id="PF01243"/>
    </source>
</evidence>
<evidence type="ECO:0000256" key="4">
    <source>
        <dbReference type="ARBA" id="ARBA00005037"/>
    </source>
</evidence>
<name>A0AAD9N210_9ANNE</name>
<keyword evidence="11" id="KW-0664">Pyridoxine biosynthesis</keyword>
<dbReference type="NCBIfam" id="NF004231">
    <property type="entry name" value="PRK05679.1"/>
    <property type="match status" value="1"/>
</dbReference>
<evidence type="ECO:0000259" key="13">
    <source>
        <dbReference type="Pfam" id="PF10590"/>
    </source>
</evidence>
<evidence type="ECO:0000256" key="10">
    <source>
        <dbReference type="ARBA" id="ARBA00023002"/>
    </source>
</evidence>
<dbReference type="InterPro" id="IPR000659">
    <property type="entry name" value="Pyridox_Oxase"/>
</dbReference>
<keyword evidence="8" id="KW-0285">Flavoprotein</keyword>
<evidence type="ECO:0000256" key="6">
    <source>
        <dbReference type="ARBA" id="ARBA00011738"/>
    </source>
</evidence>
<feature type="domain" description="Pyridoxamine 5'-phosphate oxidase N-terminal" evidence="12">
    <location>
        <begin position="49"/>
        <end position="166"/>
    </location>
</feature>
<dbReference type="NCBIfam" id="TIGR00558">
    <property type="entry name" value="pdxH"/>
    <property type="match status" value="1"/>
</dbReference>
<dbReference type="Proteomes" id="UP001208570">
    <property type="component" value="Unassembled WGS sequence"/>
</dbReference>
<proteinExistence type="inferred from homology"/>
<dbReference type="InterPro" id="IPR019740">
    <property type="entry name" value="Pyridox_Oxase_CS"/>
</dbReference>
<comment type="caution">
    <text evidence="14">The sequence shown here is derived from an EMBL/GenBank/DDBJ whole genome shotgun (WGS) entry which is preliminary data.</text>
</comment>
<dbReference type="FunFam" id="2.30.110.10:FF:000005">
    <property type="entry name" value="NAD(P)H-hydrate epimerase"/>
    <property type="match status" value="1"/>
</dbReference>
<comment type="pathway">
    <text evidence="4">Cofactor metabolism; pyridoxal 5'-phosphate salvage; pyridoxal 5'-phosphate from pyridoxine 5'-phosphate: step 1/1.</text>
</comment>
<dbReference type="Pfam" id="PF01243">
    <property type="entry name" value="PNPOx_N"/>
    <property type="match status" value="1"/>
</dbReference>
<keyword evidence="10" id="KW-0560">Oxidoreductase</keyword>
<dbReference type="SUPFAM" id="SSF50475">
    <property type="entry name" value="FMN-binding split barrel"/>
    <property type="match status" value="1"/>
</dbReference>
<dbReference type="GO" id="GO:0004733">
    <property type="term" value="F:pyridoxamine phosphate oxidase activity"/>
    <property type="evidence" value="ECO:0007669"/>
    <property type="project" value="UniProtKB-EC"/>
</dbReference>
<dbReference type="AlphaFoldDB" id="A0AAD9N210"/>
<dbReference type="InterPro" id="IPR012349">
    <property type="entry name" value="Split_barrel_FMN-bd"/>
</dbReference>
<dbReference type="PROSITE" id="PS01064">
    <property type="entry name" value="PYRIDOX_OXIDASE"/>
    <property type="match status" value="1"/>
</dbReference>
<evidence type="ECO:0000313" key="14">
    <source>
        <dbReference type="EMBL" id="KAK2152156.1"/>
    </source>
</evidence>
<evidence type="ECO:0000256" key="7">
    <source>
        <dbReference type="ARBA" id="ARBA00012801"/>
    </source>
</evidence>
<keyword evidence="9" id="KW-0288">FMN</keyword>
<sequence length="241" mass="27695">MSAKEVAGMRLSYGQEKETFVEDDLISKEPYANFEHWFNEACETPDVLEPNGMALATSALDGKPSIRMVLLKGFSKKGFTFYTNYSSRKGKQLEQNPHAALCFYWCNFTSEKKRWARQVRIEGKVQKVSEEEAKDYFHSRPRLSQIGACVSNQSSVIAGRQVLVEKQKQLEENYSDESVPVPKPESWGGYLLIPDMVEFWQGQTNRLHDRIVFRRPSANEEIDSELTHPGEDGWVYERLSP</sequence>
<dbReference type="GO" id="GO:0010181">
    <property type="term" value="F:FMN binding"/>
    <property type="evidence" value="ECO:0007669"/>
    <property type="project" value="InterPro"/>
</dbReference>
<keyword evidence="15" id="KW-1185">Reference proteome</keyword>
<comment type="pathway">
    <text evidence="3">Cofactor metabolism; pyridoxal 5'-phosphate salvage; pyridoxal 5'-phosphate from pyridoxamine 5'-phosphate: step 1/1.</text>
</comment>
<dbReference type="PANTHER" id="PTHR10851">
    <property type="entry name" value="PYRIDOXINE-5-PHOSPHATE OXIDASE"/>
    <property type="match status" value="1"/>
</dbReference>
<comment type="cofactor">
    <cofactor evidence="1">
        <name>FMN</name>
        <dbReference type="ChEBI" id="CHEBI:58210"/>
    </cofactor>
</comment>
<accession>A0AAD9N210</accession>
<evidence type="ECO:0000256" key="11">
    <source>
        <dbReference type="ARBA" id="ARBA00023096"/>
    </source>
</evidence>
<dbReference type="InterPro" id="IPR011576">
    <property type="entry name" value="Pyridox_Oxase_N"/>
</dbReference>
<evidence type="ECO:0000256" key="8">
    <source>
        <dbReference type="ARBA" id="ARBA00022630"/>
    </source>
</evidence>
<dbReference type="GO" id="GO:0008615">
    <property type="term" value="P:pyridoxine biosynthetic process"/>
    <property type="evidence" value="ECO:0007669"/>
    <property type="project" value="UniProtKB-KW"/>
</dbReference>
<gene>
    <name evidence="14" type="ORF">LSH36_338g03041</name>
</gene>
<feature type="domain" description="Pyridoxine 5'-phosphate oxidase dimerisation C-terminal" evidence="13">
    <location>
        <begin position="187"/>
        <end position="241"/>
    </location>
</feature>
<dbReference type="HAMAP" id="MF_01629">
    <property type="entry name" value="PdxH"/>
    <property type="match status" value="1"/>
</dbReference>
<dbReference type="Gene3D" id="2.30.110.10">
    <property type="entry name" value="Electron Transport, Fmn-binding Protein, Chain A"/>
    <property type="match status" value="1"/>
</dbReference>
<reference evidence="14" key="1">
    <citation type="journal article" date="2023" name="Mol. Biol. Evol.">
        <title>Third-Generation Sequencing Reveals the Adaptive Role of the Epigenome in Three Deep-Sea Polychaetes.</title>
        <authorList>
            <person name="Perez M."/>
            <person name="Aroh O."/>
            <person name="Sun Y."/>
            <person name="Lan Y."/>
            <person name="Juniper S.K."/>
            <person name="Young C.R."/>
            <person name="Angers B."/>
            <person name="Qian P.Y."/>
        </authorList>
    </citation>
    <scope>NUCLEOTIDE SEQUENCE</scope>
    <source>
        <strain evidence="14">P08H-3</strain>
    </source>
</reference>
<dbReference type="PIRSF" id="PIRSF000190">
    <property type="entry name" value="Pyd_amn-ph_oxd"/>
    <property type="match status" value="1"/>
</dbReference>